<sequence length="703" mass="75390">MTSGKSIRIYLIITLCAMLWITAIGPQSTYAAVPKMDTIRVAMYMSLPGKYQSTTPAATFSSQGGIVVSMQRQGGNSPWFQVGPTEKARFALDNYGVKLLETGDFAVAQQAHTHITSSGGTSSIISLSKKGRKVYQLREGSYTSEAEASAARKRWESNTLLKAMMGGFRAELLGPYHLQSQPLKTRAEAERAAVAYGIAGEDAYVGMKEGEDGSPHYFVAVGQASSPSALKAIGAAASAAAGTTALKTMDEDEPYLIMQLDHTRSSSSGESRYLLPADSFKVWLSPAGEAAIRLEERSNRIYRGQFEVSGFQNKLAVVNELPLEQYLYSVVAVEMYPSWPLEALKAQAVAARSFAVRGGTGFQIAHVVDTTLSQAYYGTEKEHPSTTKAVDETKGEVALYNGSIIEALYSANSGGMTSDSAEVWGNAIPYLQPVASPDESAEAGLHDWYHVVLPNGKLGYVREDLVEGTGETTAAGSALLKVKADGTNIRVHPVIQSSVPVVAQANQGTRLIALDRVKESNPMNWMRGPFTGEQLQTSLNARLSDKLAAPVRTLEVSERGPSGRATALKVNGKEVPLKSPDSIRSLLGVGESLPSTKLNVTETGDAVILGGGEQRSSIGSQDGVYVQGADDRASVHHNNHLFIMNGEGELVASPMERSFLFTGQGNGHGVGMSQYGALSLAQQGYDYQYILKYYYNGITIAKE</sequence>
<gene>
    <name evidence="2" type="ORF">ACFQ2I_23705</name>
</gene>
<dbReference type="Proteomes" id="UP001596989">
    <property type="component" value="Unassembled WGS sequence"/>
</dbReference>
<protein>
    <submittedName>
        <fullName evidence="2">SpoIID/LytB domain-containing protein</fullName>
    </submittedName>
</protein>
<dbReference type="InterPro" id="IPR051922">
    <property type="entry name" value="Bact_Sporulation_Assoc"/>
</dbReference>
<proteinExistence type="predicted"/>
<comment type="caution">
    <text evidence="2">The sequence shown here is derived from an EMBL/GenBank/DDBJ whole genome shotgun (WGS) entry which is preliminary data.</text>
</comment>
<dbReference type="PANTHER" id="PTHR30032:SF4">
    <property type="entry name" value="AMIDASE ENHANCER"/>
    <property type="match status" value="1"/>
</dbReference>
<keyword evidence="3" id="KW-1185">Reference proteome</keyword>
<dbReference type="EMBL" id="JBHTJZ010000073">
    <property type="protein sequence ID" value="MFD0962352.1"/>
    <property type="molecule type" value="Genomic_DNA"/>
</dbReference>
<evidence type="ECO:0000313" key="3">
    <source>
        <dbReference type="Proteomes" id="UP001596989"/>
    </source>
</evidence>
<dbReference type="InterPro" id="IPR013693">
    <property type="entry name" value="SpoIID/LytB_N"/>
</dbReference>
<evidence type="ECO:0000259" key="1">
    <source>
        <dbReference type="Pfam" id="PF08486"/>
    </source>
</evidence>
<dbReference type="PANTHER" id="PTHR30032">
    <property type="entry name" value="N-ACETYLMURAMOYL-L-ALANINE AMIDASE-RELATED"/>
    <property type="match status" value="1"/>
</dbReference>
<name>A0ABW3HYG3_9BACL</name>
<organism evidence="2 3">
    <name type="scientific">Paenibacillus chungangensis</name>
    <dbReference type="NCBI Taxonomy" id="696535"/>
    <lineage>
        <taxon>Bacteria</taxon>
        <taxon>Bacillati</taxon>
        <taxon>Bacillota</taxon>
        <taxon>Bacilli</taxon>
        <taxon>Bacillales</taxon>
        <taxon>Paenibacillaceae</taxon>
        <taxon>Paenibacillus</taxon>
    </lineage>
</organism>
<reference evidence="3" key="1">
    <citation type="journal article" date="2019" name="Int. J. Syst. Evol. Microbiol.">
        <title>The Global Catalogue of Microorganisms (GCM) 10K type strain sequencing project: providing services to taxonomists for standard genome sequencing and annotation.</title>
        <authorList>
            <consortium name="The Broad Institute Genomics Platform"/>
            <consortium name="The Broad Institute Genome Sequencing Center for Infectious Disease"/>
            <person name="Wu L."/>
            <person name="Ma J."/>
        </authorList>
    </citation>
    <scope>NUCLEOTIDE SEQUENCE [LARGE SCALE GENOMIC DNA]</scope>
    <source>
        <strain evidence="3">CCUG 59129</strain>
    </source>
</reference>
<dbReference type="NCBIfam" id="TIGR02669">
    <property type="entry name" value="SpoIID_LytB"/>
    <property type="match status" value="1"/>
</dbReference>
<feature type="domain" description="Sporulation stage II protein D amidase enhancer LytB N-terminal" evidence="1">
    <location>
        <begin position="313"/>
        <end position="400"/>
    </location>
</feature>
<evidence type="ECO:0000313" key="2">
    <source>
        <dbReference type="EMBL" id="MFD0962352.1"/>
    </source>
</evidence>
<dbReference type="Pfam" id="PF08486">
    <property type="entry name" value="SpoIID"/>
    <property type="match status" value="1"/>
</dbReference>
<dbReference type="RefSeq" id="WP_377568960.1">
    <property type="nucleotide sequence ID" value="NZ_JBHTJZ010000073.1"/>
</dbReference>
<dbReference type="InterPro" id="IPR013486">
    <property type="entry name" value="SpoIID/LytB"/>
</dbReference>
<accession>A0ABW3HYG3</accession>